<dbReference type="PANTHER" id="PTHR10071">
    <property type="entry name" value="TRANSCRIPTION FACTOR GATA FAMILY MEMBER"/>
    <property type="match status" value="1"/>
</dbReference>
<dbReference type="PANTHER" id="PTHR10071:SF281">
    <property type="entry name" value="BOX A-BINDING FACTOR-RELATED"/>
    <property type="match status" value="1"/>
</dbReference>
<dbReference type="GO" id="GO:0000122">
    <property type="term" value="P:negative regulation of transcription by RNA polymerase II"/>
    <property type="evidence" value="ECO:0007669"/>
    <property type="project" value="TreeGrafter"/>
</dbReference>
<evidence type="ECO:0000259" key="7">
    <source>
        <dbReference type="PROSITE" id="PS50114"/>
    </source>
</evidence>
<dbReference type="PRINTS" id="PR00619">
    <property type="entry name" value="GATAZNFINGER"/>
</dbReference>
<protein>
    <recommendedName>
        <fullName evidence="7">GATA-type domain-containing protein</fullName>
    </recommendedName>
</protein>
<dbReference type="AlphaFoldDB" id="A0A4Y7TTE5"/>
<evidence type="ECO:0000256" key="4">
    <source>
        <dbReference type="ARBA" id="ARBA00022833"/>
    </source>
</evidence>
<dbReference type="GO" id="GO:0005634">
    <property type="term" value="C:nucleus"/>
    <property type="evidence" value="ECO:0007669"/>
    <property type="project" value="UniProtKB-SubCell"/>
</dbReference>
<feature type="domain" description="GATA-type" evidence="7">
    <location>
        <begin position="58"/>
        <end position="82"/>
    </location>
</feature>
<evidence type="ECO:0000313" key="8">
    <source>
        <dbReference type="EMBL" id="TEB36882.1"/>
    </source>
</evidence>
<dbReference type="Gene3D" id="3.30.50.10">
    <property type="entry name" value="Erythroid Transcription Factor GATA-1, subunit A"/>
    <property type="match status" value="1"/>
</dbReference>
<accession>A0A4Y7TTE5</accession>
<keyword evidence="3 6" id="KW-0863">Zinc-finger</keyword>
<keyword evidence="9" id="KW-1185">Reference proteome</keyword>
<comment type="subcellular location">
    <subcellularLocation>
        <location evidence="1">Nucleus</location>
    </subcellularLocation>
</comment>
<dbReference type="InterPro" id="IPR000679">
    <property type="entry name" value="Znf_GATA"/>
</dbReference>
<dbReference type="STRING" id="71717.A0A4Y7TTE5"/>
<sequence length="167" mass="17339">MSPVVMESAPVNLHTATMGRMQQLSLDALPDPSLVQEDNSNYASTTTTGVLSPTRTPCVNCGTTDTPLWRRDAEGNPICNACAPRSLSLSYPQPSQSAHTLSTGTPSVVSSLCLGPAVEAKSPRGLGSGSLGRDGVIHPIHSSIRKGYGGRCVEYSGDDPGVCAVEV</sequence>
<dbReference type="PROSITE" id="PS50114">
    <property type="entry name" value="GATA_ZN_FINGER_2"/>
    <property type="match status" value="1"/>
</dbReference>
<reference evidence="8 9" key="1">
    <citation type="journal article" date="2019" name="Nat. Ecol. Evol.">
        <title>Megaphylogeny resolves global patterns of mushroom evolution.</title>
        <authorList>
            <person name="Varga T."/>
            <person name="Krizsan K."/>
            <person name="Foldi C."/>
            <person name="Dima B."/>
            <person name="Sanchez-Garcia M."/>
            <person name="Sanchez-Ramirez S."/>
            <person name="Szollosi G.J."/>
            <person name="Szarkandi J.G."/>
            <person name="Papp V."/>
            <person name="Albert L."/>
            <person name="Andreopoulos W."/>
            <person name="Angelini C."/>
            <person name="Antonin V."/>
            <person name="Barry K.W."/>
            <person name="Bougher N.L."/>
            <person name="Buchanan P."/>
            <person name="Buyck B."/>
            <person name="Bense V."/>
            <person name="Catcheside P."/>
            <person name="Chovatia M."/>
            <person name="Cooper J."/>
            <person name="Damon W."/>
            <person name="Desjardin D."/>
            <person name="Finy P."/>
            <person name="Geml J."/>
            <person name="Haridas S."/>
            <person name="Hughes K."/>
            <person name="Justo A."/>
            <person name="Karasinski D."/>
            <person name="Kautmanova I."/>
            <person name="Kiss B."/>
            <person name="Kocsube S."/>
            <person name="Kotiranta H."/>
            <person name="LaButti K.M."/>
            <person name="Lechner B.E."/>
            <person name="Liimatainen K."/>
            <person name="Lipzen A."/>
            <person name="Lukacs Z."/>
            <person name="Mihaltcheva S."/>
            <person name="Morgado L.N."/>
            <person name="Niskanen T."/>
            <person name="Noordeloos M.E."/>
            <person name="Ohm R.A."/>
            <person name="Ortiz-Santana B."/>
            <person name="Ovrebo C."/>
            <person name="Racz N."/>
            <person name="Riley R."/>
            <person name="Savchenko A."/>
            <person name="Shiryaev A."/>
            <person name="Soop K."/>
            <person name="Spirin V."/>
            <person name="Szebenyi C."/>
            <person name="Tomsovsky M."/>
            <person name="Tulloss R.E."/>
            <person name="Uehling J."/>
            <person name="Grigoriev I.V."/>
            <person name="Vagvolgyi C."/>
            <person name="Papp T."/>
            <person name="Martin F.M."/>
            <person name="Miettinen O."/>
            <person name="Hibbett D.S."/>
            <person name="Nagy L.G."/>
        </authorList>
    </citation>
    <scope>NUCLEOTIDE SEQUENCE [LARGE SCALE GENOMIC DNA]</scope>
    <source>
        <strain evidence="8 9">FP101781</strain>
    </source>
</reference>
<evidence type="ECO:0000256" key="2">
    <source>
        <dbReference type="ARBA" id="ARBA00022723"/>
    </source>
</evidence>
<gene>
    <name evidence="8" type="ORF">FA13DRAFT_1706075</name>
</gene>
<comment type="caution">
    <text evidence="8">The sequence shown here is derived from an EMBL/GenBank/DDBJ whole genome shotgun (WGS) entry which is preliminary data.</text>
</comment>
<dbReference type="OrthoDB" id="515401at2759"/>
<evidence type="ECO:0000313" key="9">
    <source>
        <dbReference type="Proteomes" id="UP000298030"/>
    </source>
</evidence>
<proteinExistence type="predicted"/>
<name>A0A4Y7TTE5_COPMI</name>
<dbReference type="SUPFAM" id="SSF57716">
    <property type="entry name" value="Glucocorticoid receptor-like (DNA-binding domain)"/>
    <property type="match status" value="1"/>
</dbReference>
<keyword evidence="4" id="KW-0862">Zinc</keyword>
<dbReference type="InterPro" id="IPR013088">
    <property type="entry name" value="Znf_NHR/GATA"/>
</dbReference>
<evidence type="ECO:0000256" key="6">
    <source>
        <dbReference type="PROSITE-ProRule" id="PRU00094"/>
    </source>
</evidence>
<organism evidence="8 9">
    <name type="scientific">Coprinellus micaceus</name>
    <name type="common">Glistening ink-cap mushroom</name>
    <name type="synonym">Coprinus micaceus</name>
    <dbReference type="NCBI Taxonomy" id="71717"/>
    <lineage>
        <taxon>Eukaryota</taxon>
        <taxon>Fungi</taxon>
        <taxon>Dikarya</taxon>
        <taxon>Basidiomycota</taxon>
        <taxon>Agaricomycotina</taxon>
        <taxon>Agaricomycetes</taxon>
        <taxon>Agaricomycetidae</taxon>
        <taxon>Agaricales</taxon>
        <taxon>Agaricineae</taxon>
        <taxon>Psathyrellaceae</taxon>
        <taxon>Coprinellus</taxon>
    </lineage>
</organism>
<dbReference type="GO" id="GO:0000978">
    <property type="term" value="F:RNA polymerase II cis-regulatory region sequence-specific DNA binding"/>
    <property type="evidence" value="ECO:0007669"/>
    <property type="project" value="TreeGrafter"/>
</dbReference>
<keyword evidence="2" id="KW-0479">Metal-binding</keyword>
<dbReference type="EMBL" id="QPFP01000005">
    <property type="protein sequence ID" value="TEB36882.1"/>
    <property type="molecule type" value="Genomic_DNA"/>
</dbReference>
<evidence type="ECO:0000256" key="5">
    <source>
        <dbReference type="ARBA" id="ARBA00023242"/>
    </source>
</evidence>
<dbReference type="GO" id="GO:0008270">
    <property type="term" value="F:zinc ion binding"/>
    <property type="evidence" value="ECO:0007669"/>
    <property type="project" value="UniProtKB-KW"/>
</dbReference>
<evidence type="ECO:0000256" key="1">
    <source>
        <dbReference type="ARBA" id="ARBA00004123"/>
    </source>
</evidence>
<dbReference type="PROSITE" id="PS00344">
    <property type="entry name" value="GATA_ZN_FINGER_1"/>
    <property type="match status" value="1"/>
</dbReference>
<keyword evidence="5" id="KW-0539">Nucleus</keyword>
<evidence type="ECO:0000256" key="3">
    <source>
        <dbReference type="ARBA" id="ARBA00022771"/>
    </source>
</evidence>
<dbReference type="GO" id="GO:0000981">
    <property type="term" value="F:DNA-binding transcription factor activity, RNA polymerase II-specific"/>
    <property type="evidence" value="ECO:0007669"/>
    <property type="project" value="TreeGrafter"/>
</dbReference>
<dbReference type="SMART" id="SM00401">
    <property type="entry name" value="ZnF_GATA"/>
    <property type="match status" value="1"/>
</dbReference>
<dbReference type="Pfam" id="PF00320">
    <property type="entry name" value="GATA"/>
    <property type="match status" value="1"/>
</dbReference>
<dbReference type="GO" id="GO:0045944">
    <property type="term" value="P:positive regulation of transcription by RNA polymerase II"/>
    <property type="evidence" value="ECO:0007669"/>
    <property type="project" value="TreeGrafter"/>
</dbReference>
<dbReference type="CDD" id="cd00202">
    <property type="entry name" value="ZnF_GATA"/>
    <property type="match status" value="1"/>
</dbReference>
<dbReference type="InterPro" id="IPR039355">
    <property type="entry name" value="Transcription_factor_GATA"/>
</dbReference>
<dbReference type="Proteomes" id="UP000298030">
    <property type="component" value="Unassembled WGS sequence"/>
</dbReference>